<evidence type="ECO:0000256" key="1">
    <source>
        <dbReference type="SAM" id="Coils"/>
    </source>
</evidence>
<reference evidence="3" key="1">
    <citation type="journal article" date="2020" name="Nat. Commun.">
        <title>Large-scale genome sequencing of mycorrhizal fungi provides insights into the early evolution of symbiotic traits.</title>
        <authorList>
            <person name="Miyauchi S."/>
            <person name="Kiss E."/>
            <person name="Kuo A."/>
            <person name="Drula E."/>
            <person name="Kohler A."/>
            <person name="Sanchez-Garcia M."/>
            <person name="Morin E."/>
            <person name="Andreopoulos B."/>
            <person name="Barry K.W."/>
            <person name="Bonito G."/>
            <person name="Buee M."/>
            <person name="Carver A."/>
            <person name="Chen C."/>
            <person name="Cichocki N."/>
            <person name="Clum A."/>
            <person name="Culley D."/>
            <person name="Crous P.W."/>
            <person name="Fauchery L."/>
            <person name="Girlanda M."/>
            <person name="Hayes R.D."/>
            <person name="Keri Z."/>
            <person name="LaButti K."/>
            <person name="Lipzen A."/>
            <person name="Lombard V."/>
            <person name="Magnuson J."/>
            <person name="Maillard F."/>
            <person name="Murat C."/>
            <person name="Nolan M."/>
            <person name="Ohm R.A."/>
            <person name="Pangilinan J."/>
            <person name="Pereira M.F."/>
            <person name="Perotto S."/>
            <person name="Peter M."/>
            <person name="Pfister S."/>
            <person name="Riley R."/>
            <person name="Sitrit Y."/>
            <person name="Stielow J.B."/>
            <person name="Szollosi G."/>
            <person name="Zifcakova L."/>
            <person name="Stursova M."/>
            <person name="Spatafora J.W."/>
            <person name="Tedersoo L."/>
            <person name="Vaario L.M."/>
            <person name="Yamada A."/>
            <person name="Yan M."/>
            <person name="Wang P."/>
            <person name="Xu J."/>
            <person name="Bruns T."/>
            <person name="Baldrian P."/>
            <person name="Vilgalys R."/>
            <person name="Dunand C."/>
            <person name="Henrissat B."/>
            <person name="Grigoriev I.V."/>
            <person name="Hibbett D."/>
            <person name="Nagy L.G."/>
            <person name="Martin F.M."/>
        </authorList>
    </citation>
    <scope>NUCLEOTIDE SEQUENCE</scope>
    <source>
        <strain evidence="3">UP504</strain>
    </source>
</reference>
<name>A0A9P6B1T0_9AGAM</name>
<proteinExistence type="predicted"/>
<evidence type="ECO:0000313" key="3">
    <source>
        <dbReference type="EMBL" id="KAF9515930.1"/>
    </source>
</evidence>
<feature type="coiled-coil region" evidence="1">
    <location>
        <begin position="72"/>
        <end position="110"/>
    </location>
</feature>
<dbReference type="Proteomes" id="UP000886523">
    <property type="component" value="Unassembled WGS sequence"/>
</dbReference>
<sequence length="324" mass="34619">MLPPELSTSGPASRVPRPGVVTDAPTVIPPRIPGLAAPGGQGSSAGGGGTSSKASVTLKDSLSELEKVVVLLRTLQAECNQFVLERQRLVEQHEAELRSVKSKVKSSATQKSASLPLSSPIPPLTSQPFLGDLDNLGVGSWGPGRGQSFGSSIGGGGCGRAAFVSWAECNTRPEGRQTFAFEPSLFVDPGLLVPIVGYDGGDMCEVRAGFVNYPLIRSSLVRQNVEGGRYHTDVIASVQTLGVTLVHRFFNLQFSVIARCDLSPAEEFFSTMVDFRLYDNRDSLVEARGLKWMQINAKLIEDVFGHCGPSMQLISGQSLRSNND</sequence>
<dbReference type="EMBL" id="MU128945">
    <property type="protein sequence ID" value="KAF9515930.1"/>
    <property type="molecule type" value="Genomic_DNA"/>
</dbReference>
<protein>
    <submittedName>
        <fullName evidence="3">Uncharacterized protein</fullName>
    </submittedName>
</protein>
<accession>A0A9P6B1T0</accession>
<dbReference type="AlphaFoldDB" id="A0A9P6B1T0"/>
<comment type="caution">
    <text evidence="3">The sequence shown here is derived from an EMBL/GenBank/DDBJ whole genome shotgun (WGS) entry which is preliminary data.</text>
</comment>
<keyword evidence="1" id="KW-0175">Coiled coil</keyword>
<gene>
    <name evidence="3" type="ORF">BS47DRAFT_1391246</name>
</gene>
<feature type="compositionally biased region" description="Gly residues" evidence="2">
    <location>
        <begin position="37"/>
        <end position="50"/>
    </location>
</feature>
<keyword evidence="4" id="KW-1185">Reference proteome</keyword>
<evidence type="ECO:0000256" key="2">
    <source>
        <dbReference type="SAM" id="MobiDB-lite"/>
    </source>
</evidence>
<feature type="region of interest" description="Disordered" evidence="2">
    <location>
        <begin position="1"/>
        <end position="54"/>
    </location>
</feature>
<feature type="compositionally biased region" description="Polar residues" evidence="2">
    <location>
        <begin position="1"/>
        <end position="11"/>
    </location>
</feature>
<evidence type="ECO:0000313" key="4">
    <source>
        <dbReference type="Proteomes" id="UP000886523"/>
    </source>
</evidence>
<organism evidence="3 4">
    <name type="scientific">Hydnum rufescens UP504</name>
    <dbReference type="NCBI Taxonomy" id="1448309"/>
    <lineage>
        <taxon>Eukaryota</taxon>
        <taxon>Fungi</taxon>
        <taxon>Dikarya</taxon>
        <taxon>Basidiomycota</taxon>
        <taxon>Agaricomycotina</taxon>
        <taxon>Agaricomycetes</taxon>
        <taxon>Cantharellales</taxon>
        <taxon>Hydnaceae</taxon>
        <taxon>Hydnum</taxon>
    </lineage>
</organism>